<protein>
    <submittedName>
        <fullName evidence="1">Uncharacterized protein</fullName>
    </submittedName>
</protein>
<reference evidence="1 2" key="1">
    <citation type="submission" date="2023-09" db="EMBL/GenBank/DDBJ databases">
        <authorList>
            <person name="Rey-Velasco X."/>
        </authorList>
    </citation>
    <scope>NUCLEOTIDE SEQUENCE [LARGE SCALE GENOMIC DNA]</scope>
    <source>
        <strain evidence="1 2">F363</strain>
    </source>
</reference>
<evidence type="ECO:0000313" key="1">
    <source>
        <dbReference type="EMBL" id="MDT0641626.1"/>
    </source>
</evidence>
<keyword evidence="2" id="KW-1185">Reference proteome</keyword>
<dbReference type="EMBL" id="JAVRHQ010000001">
    <property type="protein sequence ID" value="MDT0641626.1"/>
    <property type="molecule type" value="Genomic_DNA"/>
</dbReference>
<proteinExistence type="predicted"/>
<evidence type="ECO:0000313" key="2">
    <source>
        <dbReference type="Proteomes" id="UP001262889"/>
    </source>
</evidence>
<organism evidence="1 2">
    <name type="scientific">Autumnicola tepida</name>
    <dbReference type="NCBI Taxonomy" id="3075595"/>
    <lineage>
        <taxon>Bacteria</taxon>
        <taxon>Pseudomonadati</taxon>
        <taxon>Bacteroidota</taxon>
        <taxon>Flavobacteriia</taxon>
        <taxon>Flavobacteriales</taxon>
        <taxon>Flavobacteriaceae</taxon>
        <taxon>Autumnicola</taxon>
    </lineage>
</organism>
<dbReference type="Proteomes" id="UP001262889">
    <property type="component" value="Unassembled WGS sequence"/>
</dbReference>
<dbReference type="RefSeq" id="WP_311533331.1">
    <property type="nucleotide sequence ID" value="NZ_JAVRHQ010000001.1"/>
</dbReference>
<accession>A0ABU3C5L4</accession>
<gene>
    <name evidence="1" type="ORF">RM553_02165</name>
</gene>
<sequence length="87" mass="10543">MRERSKYGMPPPKTRREFEHNLFLLVEETNRILASDEKDIIRNFLWATYPHIKGIRNHPNGRINFLTVNEQARLQANMKKWMSRNNY</sequence>
<name>A0ABU3C5L4_9FLAO</name>
<comment type="caution">
    <text evidence="1">The sequence shown here is derived from an EMBL/GenBank/DDBJ whole genome shotgun (WGS) entry which is preliminary data.</text>
</comment>